<name>A0A1H9BKV9_9BACI</name>
<dbReference type="NCBIfam" id="TIGR00724">
    <property type="entry name" value="urea_amlyse_rel"/>
    <property type="match status" value="1"/>
</dbReference>
<evidence type="ECO:0000259" key="4">
    <source>
        <dbReference type="SMART" id="SM00797"/>
    </source>
</evidence>
<keyword evidence="6" id="KW-1185">Reference proteome</keyword>
<keyword evidence="1" id="KW-0547">Nucleotide-binding</keyword>
<evidence type="ECO:0000256" key="3">
    <source>
        <dbReference type="ARBA" id="ARBA00022840"/>
    </source>
</evidence>
<sequence>MLLARLAIRFERTGVKLERQRVKLERRRVKLERYPTTIVHQHSSKISKYISEVVNRMQSEKIFRVIKPGVLTTFQDLGRNGYQKFGVPVSGAMDTFALQIANILVGNQRSAACLEVTLVGPHLEVTAPDPITVALTGAGLEPKLNENPIQMWKTFRMEKGDRLSFGKHQSGVRAYIATAGGFDAPVFFGSKSTDVKSGFGRSLVGDDYIYGYPTEAKHGIGITNPPIYQKSVEVAVIEGPHTDFFTKQGRYNFFNSPHTVNANSNRMGYRLKSEPVTHEDNMEIWSDAVPFGGVQIPSNGSPIILMADRQTTGGYPRIGTVISSDLPKIAQLVPQGEIRFTPITVEEAQQRAIQMEKFLFKLERFKLN</sequence>
<accession>A0A1H9BKV9</accession>
<dbReference type="Pfam" id="PF02626">
    <property type="entry name" value="CT_A_B"/>
    <property type="match status" value="1"/>
</dbReference>
<gene>
    <name evidence="5" type="ORF">SAMN05216232_1233</name>
</gene>
<dbReference type="EMBL" id="FOEH01000001">
    <property type="protein sequence ID" value="SEP89604.1"/>
    <property type="molecule type" value="Genomic_DNA"/>
</dbReference>
<proteinExistence type="predicted"/>
<dbReference type="InterPro" id="IPR003778">
    <property type="entry name" value="CT_A_B"/>
</dbReference>
<dbReference type="InterPro" id="IPR029000">
    <property type="entry name" value="Cyclophilin-like_dom_sf"/>
</dbReference>
<reference evidence="5 6" key="1">
    <citation type="submission" date="2016-10" db="EMBL/GenBank/DDBJ databases">
        <authorList>
            <person name="Varghese N."/>
            <person name="Submissions S."/>
        </authorList>
    </citation>
    <scope>NUCLEOTIDE SEQUENCE [LARGE SCALE GENOMIC DNA]</scope>
    <source>
        <strain evidence="5 6">CGMCC 1.7734</strain>
    </source>
</reference>
<dbReference type="SMART" id="SM00797">
    <property type="entry name" value="AHS2"/>
    <property type="match status" value="1"/>
</dbReference>
<dbReference type="Gene3D" id="2.40.100.10">
    <property type="entry name" value="Cyclophilin-like"/>
    <property type="match status" value="1"/>
</dbReference>
<keyword evidence="2" id="KW-0378">Hydrolase</keyword>
<evidence type="ECO:0000256" key="1">
    <source>
        <dbReference type="ARBA" id="ARBA00022741"/>
    </source>
</evidence>
<dbReference type="SUPFAM" id="SSF50891">
    <property type="entry name" value="Cyclophilin-like"/>
    <property type="match status" value="1"/>
</dbReference>
<dbReference type="Proteomes" id="UP000198733">
    <property type="component" value="Unassembled WGS sequence"/>
</dbReference>
<evidence type="ECO:0000313" key="6">
    <source>
        <dbReference type="Proteomes" id="UP000198733"/>
    </source>
</evidence>
<protein>
    <submittedName>
        <fullName evidence="5">Biotin-dependent carboxylase uncharacterized domain-containing protein</fullName>
    </submittedName>
</protein>
<dbReference type="PANTHER" id="PTHR43309:SF5">
    <property type="entry name" value="5-OXOPROLINASE SUBUNIT C"/>
    <property type="match status" value="1"/>
</dbReference>
<evidence type="ECO:0000313" key="5">
    <source>
        <dbReference type="EMBL" id="SEP89604.1"/>
    </source>
</evidence>
<keyword evidence="3" id="KW-0067">ATP-binding</keyword>
<dbReference type="InterPro" id="IPR052708">
    <property type="entry name" value="PxpC"/>
</dbReference>
<evidence type="ECO:0000256" key="2">
    <source>
        <dbReference type="ARBA" id="ARBA00022801"/>
    </source>
</evidence>
<dbReference type="PANTHER" id="PTHR43309">
    <property type="entry name" value="5-OXOPROLINASE SUBUNIT C"/>
    <property type="match status" value="1"/>
</dbReference>
<organism evidence="5 6">
    <name type="scientific">Virgibacillus subterraneus</name>
    <dbReference type="NCBI Taxonomy" id="621109"/>
    <lineage>
        <taxon>Bacteria</taxon>
        <taxon>Bacillati</taxon>
        <taxon>Bacillota</taxon>
        <taxon>Bacilli</taxon>
        <taxon>Bacillales</taxon>
        <taxon>Bacillaceae</taxon>
        <taxon>Virgibacillus</taxon>
    </lineage>
</organism>
<comment type="caution">
    <text evidence="5">The sequence shown here is derived from an EMBL/GenBank/DDBJ whole genome shotgun (WGS) entry which is preliminary data.</text>
</comment>
<feature type="domain" description="Carboxyltransferase" evidence="4">
    <location>
        <begin position="84"/>
        <end position="358"/>
    </location>
</feature>